<protein>
    <recommendedName>
        <fullName evidence="1">Inhibitor I9 domain-containing protein</fullName>
    </recommendedName>
</protein>
<organism evidence="2 3">
    <name type="scientific">Candidatus Methanoperedens nitratireducens</name>
    <dbReference type="NCBI Taxonomy" id="1392998"/>
    <lineage>
        <taxon>Archaea</taxon>
        <taxon>Methanobacteriati</taxon>
        <taxon>Methanobacteriota</taxon>
        <taxon>Stenosarchaea group</taxon>
        <taxon>Methanomicrobia</taxon>
        <taxon>Methanosarcinales</taxon>
        <taxon>ANME-2 cluster</taxon>
        <taxon>Candidatus Methanoperedentaceae</taxon>
        <taxon>Candidatus Methanoperedens</taxon>
    </lineage>
</organism>
<dbReference type="SUPFAM" id="SSF54897">
    <property type="entry name" value="Protease propeptides/inhibitors"/>
    <property type="match status" value="1"/>
</dbReference>
<dbReference type="InterPro" id="IPR010259">
    <property type="entry name" value="S8pro/Inhibitor_I9"/>
</dbReference>
<dbReference type="Pfam" id="PF05922">
    <property type="entry name" value="Inhibitor_I9"/>
    <property type="match status" value="1"/>
</dbReference>
<dbReference type="RefSeq" id="WP_096203866.1">
    <property type="nucleotide sequence ID" value="NZ_FZMP01000024.1"/>
</dbReference>
<gene>
    <name evidence="2" type="ORF">MNV_120071</name>
</gene>
<evidence type="ECO:0000313" key="2">
    <source>
        <dbReference type="EMBL" id="SNQ59504.1"/>
    </source>
</evidence>
<evidence type="ECO:0000259" key="1">
    <source>
        <dbReference type="Pfam" id="PF05922"/>
    </source>
</evidence>
<dbReference type="Gene3D" id="3.30.70.80">
    <property type="entry name" value="Peptidase S8 propeptide/proteinase inhibitor I9"/>
    <property type="match status" value="1"/>
</dbReference>
<dbReference type="InterPro" id="IPR037045">
    <property type="entry name" value="S8pro/Inhibitor_I9_sf"/>
</dbReference>
<proteinExistence type="predicted"/>
<keyword evidence="3" id="KW-1185">Reference proteome</keyword>
<dbReference type="Proteomes" id="UP000218615">
    <property type="component" value="Unassembled WGS sequence"/>
</dbReference>
<evidence type="ECO:0000313" key="3">
    <source>
        <dbReference type="Proteomes" id="UP000218615"/>
    </source>
</evidence>
<feature type="domain" description="Inhibitor I9" evidence="1">
    <location>
        <begin position="46"/>
        <end position="96"/>
    </location>
</feature>
<reference evidence="3" key="1">
    <citation type="submission" date="2017-06" db="EMBL/GenBank/DDBJ databases">
        <authorList>
            <person name="Cremers G."/>
        </authorList>
    </citation>
    <scope>NUCLEOTIDE SEQUENCE [LARGE SCALE GENOMIC DNA]</scope>
</reference>
<name>A0A284VJP3_9EURY</name>
<dbReference type="AlphaFoldDB" id="A0A284VJP3"/>
<accession>A0A284VJP3</accession>
<sequence>MKTARKGMLLRASIHFCIIFMMISGVALSADRDVIIVFHKPVGLSEKELVRSYDGMAKKDFHLIPAISARLSEENISKMKNSPAVAYIVDDSVYRAADEYTSSWGIQHIGSQDGT</sequence>
<dbReference type="EMBL" id="FZMP01000024">
    <property type="protein sequence ID" value="SNQ59504.1"/>
    <property type="molecule type" value="Genomic_DNA"/>
</dbReference>